<dbReference type="EMBL" id="JBHSBW010000001">
    <property type="protein sequence ID" value="MFC4209633.1"/>
    <property type="molecule type" value="Genomic_DNA"/>
</dbReference>
<feature type="domain" description="DUF6852" evidence="3">
    <location>
        <begin position="53"/>
        <end position="118"/>
    </location>
</feature>
<evidence type="ECO:0000256" key="1">
    <source>
        <dbReference type="SAM" id="MobiDB-lite"/>
    </source>
</evidence>
<dbReference type="RefSeq" id="WP_378980766.1">
    <property type="nucleotide sequence ID" value="NZ_JBHSBW010000001.1"/>
</dbReference>
<evidence type="ECO:0000259" key="2">
    <source>
        <dbReference type="Pfam" id="PF18347"/>
    </source>
</evidence>
<dbReference type="Pfam" id="PF18347">
    <property type="entry name" value="DUF5606"/>
    <property type="match status" value="1"/>
</dbReference>
<dbReference type="Proteomes" id="UP001595789">
    <property type="component" value="Unassembled WGS sequence"/>
</dbReference>
<keyword evidence="5" id="KW-1185">Reference proteome</keyword>
<evidence type="ECO:0000259" key="3">
    <source>
        <dbReference type="Pfam" id="PF21186"/>
    </source>
</evidence>
<feature type="compositionally biased region" description="Basic and acidic residues" evidence="1">
    <location>
        <begin position="139"/>
        <end position="151"/>
    </location>
</feature>
<evidence type="ECO:0000313" key="5">
    <source>
        <dbReference type="Proteomes" id="UP001595789"/>
    </source>
</evidence>
<organism evidence="4 5">
    <name type="scientific">Pedobacter lithocola</name>
    <dbReference type="NCBI Taxonomy" id="1908239"/>
    <lineage>
        <taxon>Bacteria</taxon>
        <taxon>Pseudomonadati</taxon>
        <taxon>Bacteroidota</taxon>
        <taxon>Sphingobacteriia</taxon>
        <taxon>Sphingobacteriales</taxon>
        <taxon>Sphingobacteriaceae</taxon>
        <taxon>Pedobacter</taxon>
    </lineage>
</organism>
<comment type="caution">
    <text evidence="4">The sequence shown here is derived from an EMBL/GenBank/DDBJ whole genome shotgun (WGS) entry which is preliminary data.</text>
</comment>
<feature type="region of interest" description="Disordered" evidence="1">
    <location>
        <begin position="128"/>
        <end position="182"/>
    </location>
</feature>
<dbReference type="InterPro" id="IPR049282">
    <property type="entry name" value="BVU_3817_N_sf"/>
</dbReference>
<proteinExistence type="predicted"/>
<sequence length="182" mass="19520">MNLRGIVAVSGRPGLFKLVGQNKVGYILEGLDAQKLKVVANITNTKLASLEDITVYGEDEEIKLVDVFTKISAKGTTPDAKADSATLRAFFNEVAPGHDEDKVYASDMKKIIGWYNIIKDLPLFTEETPDTQGTPAEVKLSEEKAAADKKQKATGAKSSNSKVSTKTSAPAKKASMTSKKGV</sequence>
<dbReference type="Gene3D" id="1.10.10.1650">
    <property type="match status" value="1"/>
</dbReference>
<feature type="domain" description="DUF5606" evidence="2">
    <location>
        <begin position="3"/>
        <end position="50"/>
    </location>
</feature>
<protein>
    <submittedName>
        <fullName evidence="4">DUF5606 domain-containing protein</fullName>
    </submittedName>
</protein>
<reference evidence="5" key="1">
    <citation type="journal article" date="2019" name="Int. J. Syst. Evol. Microbiol.">
        <title>The Global Catalogue of Microorganisms (GCM) 10K type strain sequencing project: providing services to taxonomists for standard genome sequencing and annotation.</title>
        <authorList>
            <consortium name="The Broad Institute Genomics Platform"/>
            <consortium name="The Broad Institute Genome Sequencing Center for Infectious Disease"/>
            <person name="Wu L."/>
            <person name="Ma J."/>
        </authorList>
    </citation>
    <scope>NUCLEOTIDE SEQUENCE [LARGE SCALE GENOMIC DNA]</scope>
    <source>
        <strain evidence="5">CCM 8691</strain>
    </source>
</reference>
<evidence type="ECO:0000313" key="4">
    <source>
        <dbReference type="EMBL" id="MFC4209633.1"/>
    </source>
</evidence>
<dbReference type="Gene3D" id="2.30.30.730">
    <property type="match status" value="1"/>
</dbReference>
<gene>
    <name evidence="4" type="ORF">ACFOWA_00480</name>
</gene>
<name>A0ABV8P337_9SPHI</name>
<dbReference type="InterPro" id="IPR049280">
    <property type="entry name" value="DUF6852"/>
</dbReference>
<dbReference type="InterPro" id="IPR049281">
    <property type="entry name" value="BVU_3817-like_C_sf"/>
</dbReference>
<accession>A0ABV8P337</accession>
<dbReference type="Pfam" id="PF21186">
    <property type="entry name" value="DUF6852"/>
    <property type="match status" value="1"/>
</dbReference>
<dbReference type="InterPro" id="IPR041218">
    <property type="entry name" value="DUF5606"/>
</dbReference>
<feature type="compositionally biased region" description="Low complexity" evidence="1">
    <location>
        <begin position="153"/>
        <end position="168"/>
    </location>
</feature>